<dbReference type="SUPFAM" id="SSF110087">
    <property type="entry name" value="DR1885-like metal-binding protein"/>
    <property type="match status" value="1"/>
</dbReference>
<dbReference type="Gene3D" id="2.60.40.1890">
    <property type="entry name" value="PCu(A)C copper chaperone"/>
    <property type="match status" value="1"/>
</dbReference>
<dbReference type="InterPro" id="IPR058248">
    <property type="entry name" value="Lxx211020-like"/>
</dbReference>
<gene>
    <name evidence="1" type="ORF">KBTEX_03154</name>
</gene>
<name>A0A5B8RFM4_9ZZZZ</name>
<dbReference type="PANTHER" id="PTHR36302:SF1">
    <property type="entry name" value="COPPER CHAPERONE PCU(A)C"/>
    <property type="match status" value="1"/>
</dbReference>
<dbReference type="InterPro" id="IPR007410">
    <property type="entry name" value="LpqE-like"/>
</dbReference>
<dbReference type="PANTHER" id="PTHR36302">
    <property type="entry name" value="BLR7088 PROTEIN"/>
    <property type="match status" value="1"/>
</dbReference>
<dbReference type="AlphaFoldDB" id="A0A5B8RFM4"/>
<proteinExistence type="predicted"/>
<dbReference type="EMBL" id="MN079173">
    <property type="protein sequence ID" value="QEA06813.1"/>
    <property type="molecule type" value="Genomic_DNA"/>
</dbReference>
<sequence length="148" mass="15180">MTNRLITLCATLLLAVTTAHAAAPGGVTVSEAWARATPPGAPAGAAYFKATAASGADRLVGVASPVAKKATLHRTVTENGNRTMKHVDGVDVGPDNPLAFAPGGYHVMLMGLDQPLKAGDRFSMTLTFEKAGDIEVDVEVRPITAGAD</sequence>
<evidence type="ECO:0000313" key="1">
    <source>
        <dbReference type="EMBL" id="QEA06813.1"/>
    </source>
</evidence>
<protein>
    <recommendedName>
        <fullName evidence="2">Copper chaperone PCu(A)C</fullName>
    </recommendedName>
</protein>
<evidence type="ECO:0008006" key="2">
    <source>
        <dbReference type="Google" id="ProtNLM"/>
    </source>
</evidence>
<accession>A0A5B8RFM4</accession>
<organism evidence="1">
    <name type="scientific">uncultured organism</name>
    <dbReference type="NCBI Taxonomy" id="155900"/>
    <lineage>
        <taxon>unclassified sequences</taxon>
        <taxon>environmental samples</taxon>
    </lineage>
</organism>
<dbReference type="Pfam" id="PF04314">
    <property type="entry name" value="PCuAC"/>
    <property type="match status" value="1"/>
</dbReference>
<reference evidence="1" key="1">
    <citation type="submission" date="2019-06" db="EMBL/GenBank/DDBJ databases">
        <authorList>
            <person name="Murdoch R.W."/>
            <person name="Fathepure B."/>
        </authorList>
    </citation>
    <scope>NUCLEOTIDE SEQUENCE</scope>
</reference>
<dbReference type="InterPro" id="IPR036182">
    <property type="entry name" value="PCuAC_sf"/>
</dbReference>